<accession>A0A1L7RST5</accession>
<dbReference type="AlphaFoldDB" id="A0A1L7RST5"/>
<keyword evidence="1" id="KW-1133">Transmembrane helix</keyword>
<feature type="transmembrane region" description="Helical" evidence="1">
    <location>
        <begin position="35"/>
        <end position="55"/>
    </location>
</feature>
<keyword evidence="1" id="KW-0472">Membrane</keyword>
<gene>
    <name evidence="2" type="primary">ORF_h24</name>
</gene>
<dbReference type="EMBL" id="LN795825">
    <property type="protein sequence ID" value="CEO43830.1"/>
    <property type="molecule type" value="Genomic_DNA"/>
</dbReference>
<organism evidence="2">
    <name type="scientific">Staphylococcus xylosus</name>
    <dbReference type="NCBI Taxonomy" id="1288"/>
    <lineage>
        <taxon>Bacteria</taxon>
        <taxon>Bacillati</taxon>
        <taxon>Bacillota</taxon>
        <taxon>Bacilli</taxon>
        <taxon>Bacillales</taxon>
        <taxon>Staphylococcaceae</taxon>
        <taxon>Staphylococcus</taxon>
    </lineage>
</organism>
<name>A0A1L7RST5_STAXY</name>
<sequence>MKHDRFTHVLLLISGLLLLLNGGFAFEKSTPMLIISSFLIVFGIVVTAFALKLFFNSKNSSKSNTFQDS</sequence>
<evidence type="ECO:0000256" key="1">
    <source>
        <dbReference type="SAM" id="Phobius"/>
    </source>
</evidence>
<reference evidence="2" key="1">
    <citation type="submission" date="2015-01" db="EMBL/GenBank/DDBJ databases">
        <title>Novel erm(44)-related macrolide-lincosamide-streptogramin B resistance gene in Staphylococcus saprophyticus.</title>
        <authorList>
            <person name="Wendlandt S."/>
            <person name="Hess S."/>
            <person name="Li J."/>
            <person name="Kadlec K."/>
            <person name="Wang Y."/>
            <person name="Fessler A.T."/>
            <person name="Schwarz S."/>
            <person name="Gallert C."/>
        </authorList>
    </citation>
    <scope>NUCLEOTIDE SEQUENCE</scope>
    <source>
        <strain evidence="2">L-06</strain>
    </source>
</reference>
<evidence type="ECO:0000313" key="2">
    <source>
        <dbReference type="EMBL" id="CEO43830.1"/>
    </source>
</evidence>
<proteinExistence type="predicted"/>
<protein>
    <submittedName>
        <fullName evidence="2">Uncharacterized protein</fullName>
    </submittedName>
</protein>
<keyword evidence="1" id="KW-0812">Transmembrane</keyword>